<proteinExistence type="predicted"/>
<feature type="compositionally biased region" description="Gly residues" evidence="1">
    <location>
        <begin position="1"/>
        <end position="10"/>
    </location>
</feature>
<dbReference type="InterPro" id="IPR057934">
    <property type="entry name" value="KOW_Spt5_7"/>
</dbReference>
<reference evidence="3" key="1">
    <citation type="submission" date="2014-05" db="EMBL/GenBank/DDBJ databases">
        <title>The transcriptome of the halophilic microalga Tetraselmis sp. GSL018 isolated from the Great Salt Lake, Utah.</title>
        <authorList>
            <person name="Jinkerson R.E."/>
            <person name="D'Adamo S."/>
            <person name="Posewitz M.C."/>
        </authorList>
    </citation>
    <scope>NUCLEOTIDE SEQUENCE</scope>
    <source>
        <strain evidence="3">GSL018</strain>
    </source>
</reference>
<protein>
    <submittedName>
        <fullName evidence="3">Global transcription factor group a2</fullName>
    </submittedName>
</protein>
<accession>A0A061QXC9</accession>
<name>A0A061QXC9_9CHLO</name>
<dbReference type="AlphaFoldDB" id="A0A061QXC9"/>
<evidence type="ECO:0000256" key="1">
    <source>
        <dbReference type="SAM" id="MobiDB-lite"/>
    </source>
</evidence>
<dbReference type="EMBL" id="GBEZ01021413">
    <property type="protein sequence ID" value="JAC65332.1"/>
    <property type="molecule type" value="Transcribed_RNA"/>
</dbReference>
<dbReference type="CDD" id="cd06086">
    <property type="entry name" value="KOW_Spt5_6"/>
    <property type="match status" value="1"/>
</dbReference>
<sequence>MTPGWTGAGGATPRRDGGRTPMRDSAWDPFSGGATPVHPGAAATPADDAFSGRQDAPMTPFDNPTPGTPGEGLGPAPTPTAFTPYSAETPNTPADNPQTPAMTPGGMLAATPATPGYGAARTPYDSAATPGADLGDAVYTPYTPYTPGGIGQTPSNMAFTPSGGMAAGTPGTPGLGGSGGGGGGGGGGEMDVSHLKDVLVSVGGEGEEPALGVVTAVDVDTGACTVEVGTIGEDGQFESAPGAQEVTCHSGKLTLVRPEKKNAVKIMRGATCGQTGLLVGVDVADGIVRLDSNDDIKIIELNFLGRLVQRA</sequence>
<dbReference type="Pfam" id="PF23287">
    <property type="entry name" value="KOW7_SPT5"/>
    <property type="match status" value="1"/>
</dbReference>
<evidence type="ECO:0000313" key="3">
    <source>
        <dbReference type="EMBL" id="JAC65332.1"/>
    </source>
</evidence>
<feature type="region of interest" description="Disordered" evidence="1">
    <location>
        <begin position="1"/>
        <end position="105"/>
    </location>
</feature>
<feature type="compositionally biased region" description="Polar residues" evidence="1">
    <location>
        <begin position="81"/>
        <end position="101"/>
    </location>
</feature>
<evidence type="ECO:0000259" key="2">
    <source>
        <dbReference type="Pfam" id="PF23287"/>
    </source>
</evidence>
<feature type="compositionally biased region" description="Gly residues" evidence="1">
    <location>
        <begin position="171"/>
        <end position="187"/>
    </location>
</feature>
<organism evidence="3">
    <name type="scientific">Tetraselmis sp. GSL018</name>
    <dbReference type="NCBI Taxonomy" id="582737"/>
    <lineage>
        <taxon>Eukaryota</taxon>
        <taxon>Viridiplantae</taxon>
        <taxon>Chlorophyta</taxon>
        <taxon>core chlorophytes</taxon>
        <taxon>Chlorodendrophyceae</taxon>
        <taxon>Chlorodendrales</taxon>
        <taxon>Chlorodendraceae</taxon>
        <taxon>Tetraselmis</taxon>
    </lineage>
</organism>
<feature type="compositionally biased region" description="Basic and acidic residues" evidence="1">
    <location>
        <begin position="13"/>
        <end position="26"/>
    </location>
</feature>
<gene>
    <name evidence="3" type="ORF">TSPGSL018_16265</name>
</gene>
<feature type="domain" description="Spt5 KOW" evidence="2">
    <location>
        <begin position="256"/>
        <end position="307"/>
    </location>
</feature>
<feature type="region of interest" description="Disordered" evidence="1">
    <location>
        <begin position="162"/>
        <end position="187"/>
    </location>
</feature>